<organism evidence="2 3">
    <name type="scientific">Neolewinella agarilytica</name>
    <dbReference type="NCBI Taxonomy" id="478744"/>
    <lineage>
        <taxon>Bacteria</taxon>
        <taxon>Pseudomonadati</taxon>
        <taxon>Bacteroidota</taxon>
        <taxon>Saprospiria</taxon>
        <taxon>Saprospirales</taxon>
        <taxon>Lewinellaceae</taxon>
        <taxon>Neolewinella</taxon>
    </lineage>
</organism>
<reference evidence="3" key="1">
    <citation type="submission" date="2016-10" db="EMBL/GenBank/DDBJ databases">
        <authorList>
            <person name="Varghese N."/>
            <person name="Submissions S."/>
        </authorList>
    </citation>
    <scope>NUCLEOTIDE SEQUENCE [LARGE SCALE GENOMIC DNA]</scope>
    <source>
        <strain evidence="3">DSM 24740</strain>
    </source>
</reference>
<gene>
    <name evidence="2" type="ORF">SAMN05444359_10869</name>
</gene>
<protein>
    <submittedName>
        <fullName evidence="2">Isopentenyl-diphosphate delta-isomerase</fullName>
    </submittedName>
</protein>
<dbReference type="GO" id="GO:0004452">
    <property type="term" value="F:isopentenyl-diphosphate delta-isomerase activity"/>
    <property type="evidence" value="ECO:0007669"/>
    <property type="project" value="InterPro"/>
</dbReference>
<dbReference type="Proteomes" id="UP000199021">
    <property type="component" value="Unassembled WGS sequence"/>
</dbReference>
<dbReference type="EMBL" id="FOFB01000008">
    <property type="protein sequence ID" value="SEQ32527.1"/>
    <property type="molecule type" value="Genomic_DNA"/>
</dbReference>
<name>A0A1H9F3R3_9BACT</name>
<accession>A0A1H9F3R3</accession>
<dbReference type="InterPro" id="IPR011179">
    <property type="entry name" value="IPdP_isomerase"/>
</dbReference>
<keyword evidence="2" id="KW-0413">Isomerase</keyword>
<dbReference type="GO" id="GO:0010181">
    <property type="term" value="F:FMN binding"/>
    <property type="evidence" value="ECO:0007669"/>
    <property type="project" value="InterPro"/>
</dbReference>
<dbReference type="GO" id="GO:0008299">
    <property type="term" value="P:isoprenoid biosynthetic process"/>
    <property type="evidence" value="ECO:0007669"/>
    <property type="project" value="InterPro"/>
</dbReference>
<dbReference type="FunCoup" id="A0A1H9F3R3">
    <property type="interactions" value="75"/>
</dbReference>
<feature type="compositionally biased region" description="Polar residues" evidence="1">
    <location>
        <begin position="1"/>
        <end position="10"/>
    </location>
</feature>
<dbReference type="Gene3D" id="3.20.20.70">
    <property type="entry name" value="Aldolase class I"/>
    <property type="match status" value="1"/>
</dbReference>
<evidence type="ECO:0000256" key="1">
    <source>
        <dbReference type="SAM" id="MobiDB-lite"/>
    </source>
</evidence>
<evidence type="ECO:0000313" key="2">
    <source>
        <dbReference type="EMBL" id="SEQ32527.1"/>
    </source>
</evidence>
<sequence>MSELLSQSMQKPPGDPTAASRKEDHIELAFRSQVNRIELDARFDYEPMLAAHPLPGSLPSSPFGDKTMKAPLWVSSMTGGTEKAYVINQNLGRACAEFGLGMGLGSCRPLLYGDDRLVDFDIRPITGDEVPLYANLGVAQVQELLDEGRIGEISEMVTALRVDGLIIHVNPLQEAMQPEGDRFTATPLQTVKDTLAELPELPVIVKAVGQGMGPASLSALLKLPLLAIDTAANGGTNFSKLELLRGDELRAQAYAPVVQLGHSAEEMVDMINQEVRALRQAQQGAGPQVQCEHLIVSGGIQTFLDGFYLTQKSQLPAVYGQASAFLRYAREDYATLQRYVETQLRGLELAHAYLRPRF</sequence>
<dbReference type="InterPro" id="IPR013785">
    <property type="entry name" value="Aldolase_TIM"/>
</dbReference>
<dbReference type="SUPFAM" id="SSF51395">
    <property type="entry name" value="FMN-linked oxidoreductases"/>
    <property type="match status" value="1"/>
</dbReference>
<dbReference type="AlphaFoldDB" id="A0A1H9F3R3"/>
<evidence type="ECO:0000313" key="3">
    <source>
        <dbReference type="Proteomes" id="UP000199021"/>
    </source>
</evidence>
<keyword evidence="3" id="KW-1185">Reference proteome</keyword>
<proteinExistence type="predicted"/>
<dbReference type="InParanoid" id="A0A1H9F3R3"/>
<dbReference type="STRING" id="478744.SAMN05444359_10869"/>
<dbReference type="PANTHER" id="PTHR43665:SF1">
    <property type="entry name" value="ISOPENTENYL-DIPHOSPHATE DELTA-ISOMERASE"/>
    <property type="match status" value="1"/>
</dbReference>
<dbReference type="PANTHER" id="PTHR43665">
    <property type="entry name" value="ISOPENTENYL-DIPHOSPHATE DELTA-ISOMERASE"/>
    <property type="match status" value="1"/>
</dbReference>
<feature type="region of interest" description="Disordered" evidence="1">
    <location>
        <begin position="1"/>
        <end position="21"/>
    </location>
</feature>